<reference evidence="11" key="1">
    <citation type="submission" date="2022-07" db="EMBL/GenBank/DDBJ databases">
        <authorList>
            <person name="Trinca V."/>
            <person name="Uliana J.V.C."/>
            <person name="Torres T.T."/>
            <person name="Ward R.J."/>
            <person name="Monesi N."/>
        </authorList>
    </citation>
    <scope>NUCLEOTIDE SEQUENCE</scope>
    <source>
        <strain evidence="11">HSMRA1968</strain>
        <tissue evidence="11">Whole embryos</tissue>
    </source>
</reference>
<keyword evidence="2" id="KW-0479">Metal-binding</keyword>
<dbReference type="PANTHER" id="PTHR24394:SF29">
    <property type="entry name" value="MYONEURIN"/>
    <property type="match status" value="1"/>
</dbReference>
<dbReference type="GO" id="GO:0008270">
    <property type="term" value="F:zinc ion binding"/>
    <property type="evidence" value="ECO:0007669"/>
    <property type="project" value="UniProtKB-KW"/>
</dbReference>
<evidence type="ECO:0000256" key="6">
    <source>
        <dbReference type="ARBA" id="ARBA00023242"/>
    </source>
</evidence>
<dbReference type="FunFam" id="3.30.160.60:FF:000100">
    <property type="entry name" value="Zinc finger 45-like"/>
    <property type="match status" value="1"/>
</dbReference>
<dbReference type="GO" id="GO:0000981">
    <property type="term" value="F:DNA-binding transcription factor activity, RNA polymerase II-specific"/>
    <property type="evidence" value="ECO:0007669"/>
    <property type="project" value="TreeGrafter"/>
</dbReference>
<keyword evidence="4 7" id="KW-0863">Zinc-finger</keyword>
<evidence type="ECO:0000256" key="7">
    <source>
        <dbReference type="PROSITE-ProRule" id="PRU00042"/>
    </source>
</evidence>
<protein>
    <submittedName>
        <fullName evidence="11">Zinc finger protein</fullName>
    </submittedName>
</protein>
<dbReference type="SMART" id="SM00355">
    <property type="entry name" value="ZnF_C2H2"/>
    <property type="match status" value="7"/>
</dbReference>
<dbReference type="InterPro" id="IPR036236">
    <property type="entry name" value="Znf_C2H2_sf"/>
</dbReference>
<evidence type="ECO:0000256" key="4">
    <source>
        <dbReference type="ARBA" id="ARBA00022771"/>
    </source>
</evidence>
<evidence type="ECO:0000259" key="10">
    <source>
        <dbReference type="PROSITE" id="PS50157"/>
    </source>
</evidence>
<proteinExistence type="predicted"/>
<comment type="subcellular location">
    <subcellularLocation>
        <location evidence="1">Nucleus</location>
    </subcellularLocation>
</comment>
<evidence type="ECO:0000313" key="11">
    <source>
        <dbReference type="EMBL" id="KAJ6633019.1"/>
    </source>
</evidence>
<evidence type="ECO:0000256" key="5">
    <source>
        <dbReference type="ARBA" id="ARBA00022833"/>
    </source>
</evidence>
<evidence type="ECO:0000256" key="2">
    <source>
        <dbReference type="ARBA" id="ARBA00022723"/>
    </source>
</evidence>
<feature type="domain" description="C2H2-type" evidence="10">
    <location>
        <begin position="509"/>
        <end position="532"/>
    </location>
</feature>
<feature type="domain" description="C2H2-type" evidence="10">
    <location>
        <begin position="481"/>
        <end position="508"/>
    </location>
</feature>
<dbReference type="PANTHER" id="PTHR24394">
    <property type="entry name" value="ZINC FINGER PROTEIN"/>
    <property type="match status" value="1"/>
</dbReference>
<feature type="domain" description="C2H2-type" evidence="10">
    <location>
        <begin position="388"/>
        <end position="415"/>
    </location>
</feature>
<evidence type="ECO:0000256" key="9">
    <source>
        <dbReference type="SAM" id="MobiDB-lite"/>
    </source>
</evidence>
<keyword evidence="12" id="KW-1185">Reference proteome</keyword>
<name>A0A9Q0RV45_9DIPT</name>
<evidence type="ECO:0000256" key="8">
    <source>
        <dbReference type="SAM" id="Coils"/>
    </source>
</evidence>
<comment type="caution">
    <text evidence="11">The sequence shown here is derived from an EMBL/GenBank/DDBJ whole genome shotgun (WGS) entry which is preliminary data.</text>
</comment>
<dbReference type="SUPFAM" id="SSF57667">
    <property type="entry name" value="beta-beta-alpha zinc fingers"/>
    <property type="match status" value="3"/>
</dbReference>
<feature type="region of interest" description="Disordered" evidence="9">
    <location>
        <begin position="305"/>
        <end position="326"/>
    </location>
</feature>
<dbReference type="Pfam" id="PF13894">
    <property type="entry name" value="zf-C2H2_4"/>
    <property type="match status" value="1"/>
</dbReference>
<feature type="domain" description="C2H2-type" evidence="10">
    <location>
        <begin position="449"/>
        <end position="476"/>
    </location>
</feature>
<dbReference type="Proteomes" id="UP001151699">
    <property type="component" value="Unassembled WGS sequence"/>
</dbReference>
<dbReference type="AlphaFoldDB" id="A0A9Q0RV45"/>
<dbReference type="GO" id="GO:0005634">
    <property type="term" value="C:nucleus"/>
    <property type="evidence" value="ECO:0007669"/>
    <property type="project" value="UniProtKB-SubCell"/>
</dbReference>
<feature type="domain" description="C2H2-type" evidence="10">
    <location>
        <begin position="416"/>
        <end position="445"/>
    </location>
</feature>
<feature type="coiled-coil region" evidence="8">
    <location>
        <begin position="262"/>
        <end position="289"/>
    </location>
</feature>
<organism evidence="11 12">
    <name type="scientific">Pseudolycoriella hygida</name>
    <dbReference type="NCBI Taxonomy" id="35572"/>
    <lineage>
        <taxon>Eukaryota</taxon>
        <taxon>Metazoa</taxon>
        <taxon>Ecdysozoa</taxon>
        <taxon>Arthropoda</taxon>
        <taxon>Hexapoda</taxon>
        <taxon>Insecta</taxon>
        <taxon>Pterygota</taxon>
        <taxon>Neoptera</taxon>
        <taxon>Endopterygota</taxon>
        <taxon>Diptera</taxon>
        <taxon>Nematocera</taxon>
        <taxon>Sciaroidea</taxon>
        <taxon>Sciaridae</taxon>
        <taxon>Pseudolycoriella</taxon>
    </lineage>
</organism>
<dbReference type="EMBL" id="WJQU01002297">
    <property type="protein sequence ID" value="KAJ6633019.1"/>
    <property type="molecule type" value="Genomic_DNA"/>
</dbReference>
<evidence type="ECO:0000256" key="3">
    <source>
        <dbReference type="ARBA" id="ARBA00022737"/>
    </source>
</evidence>
<accession>A0A9Q0RV45</accession>
<keyword evidence="5" id="KW-0862">Zinc</keyword>
<gene>
    <name evidence="11" type="primary">ZNF629</name>
    <name evidence="11" type="ORF">Bhyg_16952</name>
</gene>
<dbReference type="PROSITE" id="PS00028">
    <property type="entry name" value="ZINC_FINGER_C2H2_1"/>
    <property type="match status" value="6"/>
</dbReference>
<dbReference type="FunFam" id="3.30.160.60:FF:000446">
    <property type="entry name" value="Zinc finger protein"/>
    <property type="match status" value="1"/>
</dbReference>
<dbReference type="PROSITE" id="PS50157">
    <property type="entry name" value="ZINC_FINGER_C2H2_2"/>
    <property type="match status" value="5"/>
</dbReference>
<evidence type="ECO:0000256" key="1">
    <source>
        <dbReference type="ARBA" id="ARBA00004123"/>
    </source>
</evidence>
<keyword evidence="3" id="KW-0677">Repeat</keyword>
<dbReference type="InterPro" id="IPR013087">
    <property type="entry name" value="Znf_C2H2_type"/>
</dbReference>
<keyword evidence="8" id="KW-0175">Coiled coil</keyword>
<sequence length="566" mass="65510">MSLRHTITKVVLCSPLKNFLSANILMLSFDFVPQKKNKRFNMSLVKNRRSKTIIEDVEIIEIPSSLISPSTPKKIKLNHSQSSLSRTQPIILNSMINLKDKKTTNVRNPEINSHVSVGAAIDDFFLKNENNCFYKCVLCSETIKSKPTYKSHIQTTHGTNANKFHLQKGFIDATTEFCTEFTQSDFNIVQSLTTIFDQIENIERIIRDHKKRLAENDDDEMMTSFLKDEVSVLKIYGEMIQRAFDIVSEKNELVTSLQVDVRDLLEHQNRIHTIEIKSVEEEVVKEEDEPMYELYYIEDDEKECNEESSDVPVETSGATTKRGRPKGELARTLDDSLAELPEETAEYIRSLTANGESKYPCNMCEVSSKTKMLLCLHHSRVHLKRKTKICPHCDRAFASQGDLTRHVRIHSGENPFKCLYGDCTSEFKTSGDLKKHKMVHERDPSDRPHKCTECESKFARLTDLTRHKKIHLIGKNESVGFRCEICKKIFYRKDLYRTHVNRHLQIKPFECELCQKRFAKKYDLLRHLEMQHKNVNCDDCGETFNRKKLENHFSKGCSRKSAAAIE</sequence>
<dbReference type="OrthoDB" id="6077919at2759"/>
<dbReference type="Pfam" id="PF00096">
    <property type="entry name" value="zf-C2H2"/>
    <property type="match status" value="2"/>
</dbReference>
<evidence type="ECO:0000313" key="12">
    <source>
        <dbReference type="Proteomes" id="UP001151699"/>
    </source>
</evidence>
<dbReference type="Gene3D" id="3.30.160.60">
    <property type="entry name" value="Classic Zinc Finger"/>
    <property type="match status" value="4"/>
</dbReference>
<keyword evidence="6" id="KW-0539">Nucleus</keyword>